<dbReference type="PANTHER" id="PTHR36842">
    <property type="entry name" value="PROTEIN TOLB HOMOLOG"/>
    <property type="match status" value="1"/>
</dbReference>
<dbReference type="SUPFAM" id="SSF82171">
    <property type="entry name" value="DPP6 N-terminal domain-like"/>
    <property type="match status" value="1"/>
</dbReference>
<evidence type="ECO:0000313" key="2">
    <source>
        <dbReference type="EMBL" id="RJK92983.1"/>
    </source>
</evidence>
<dbReference type="InterPro" id="IPR011659">
    <property type="entry name" value="WD40"/>
</dbReference>
<dbReference type="InterPro" id="IPR011042">
    <property type="entry name" value="6-blade_b-propeller_TolB-like"/>
</dbReference>
<dbReference type="Proteomes" id="UP000265614">
    <property type="component" value="Unassembled WGS sequence"/>
</dbReference>
<keyword evidence="3" id="KW-1185">Reference proteome</keyword>
<proteinExistence type="inferred from homology"/>
<evidence type="ECO:0008006" key="4">
    <source>
        <dbReference type="Google" id="ProtNLM"/>
    </source>
</evidence>
<evidence type="ECO:0000313" key="3">
    <source>
        <dbReference type="Proteomes" id="UP000265614"/>
    </source>
</evidence>
<dbReference type="RefSeq" id="WP_119951869.1">
    <property type="nucleotide sequence ID" value="NZ_QZEZ01000011.1"/>
</dbReference>
<gene>
    <name evidence="2" type="ORF">D5H78_17930</name>
</gene>
<comment type="caution">
    <text evidence="2">The sequence shown here is derived from an EMBL/GenBank/DDBJ whole genome shotgun (WGS) entry which is preliminary data.</text>
</comment>
<sequence>MTKGVDALVPPPADVVSIPSEHSTTGVAMLTGTRTSGSLACGIACALVMAGCGSAGDANERAAATECAASTPWAVIGGAVPVTNREFGRDLYLVDREGRAERLTTSTVAYGATPSPDGDYVVYAASRPSDYAGGPWPPHELRRVDVSTGAERTLAPVPAYGGLSFSPDGATIAVSHRVSPEPGAGGRGSRKPPRIALVDVNEPTALRFLTVDLGDDPLARVVEDQNPVFSPDGTRIAFLRGNALVVTPVDGGPSRVVHRSTGWSTGVRWDSDGRHLLLTRPYPGTDGFTSSILRVDTETGESEELLESVPGTAAWSRAADGSLVSAQRGDEWDDDDLLLRIDPQGVKNQILLDVEVSGELVLMPCAL</sequence>
<name>A0A3A3YQR9_9ACTN</name>
<protein>
    <recommendedName>
        <fullName evidence="4">Lipoprotein LpqB beta-propeller domain-containing protein</fullName>
    </recommendedName>
</protein>
<dbReference type="Pfam" id="PF07676">
    <property type="entry name" value="PD40"/>
    <property type="match status" value="1"/>
</dbReference>
<accession>A0A3A3YQR9</accession>
<organism evidence="2 3">
    <name type="scientific">Vallicoccus soli</name>
    <dbReference type="NCBI Taxonomy" id="2339232"/>
    <lineage>
        <taxon>Bacteria</taxon>
        <taxon>Bacillati</taxon>
        <taxon>Actinomycetota</taxon>
        <taxon>Actinomycetes</taxon>
        <taxon>Motilibacterales</taxon>
        <taxon>Vallicoccaceae</taxon>
        <taxon>Vallicoccus</taxon>
    </lineage>
</organism>
<dbReference type="AlphaFoldDB" id="A0A3A3YQR9"/>
<dbReference type="Gene3D" id="2.120.10.30">
    <property type="entry name" value="TolB, C-terminal domain"/>
    <property type="match status" value="1"/>
</dbReference>
<dbReference type="OrthoDB" id="9808778at2"/>
<reference evidence="2 3" key="1">
    <citation type="submission" date="2018-09" db="EMBL/GenBank/DDBJ databases">
        <title>YIM 75000 draft genome.</title>
        <authorList>
            <person name="Tang S."/>
            <person name="Feng Y."/>
        </authorList>
    </citation>
    <scope>NUCLEOTIDE SEQUENCE [LARGE SCALE GENOMIC DNA]</scope>
    <source>
        <strain evidence="2 3">YIM 75000</strain>
    </source>
</reference>
<evidence type="ECO:0000256" key="1">
    <source>
        <dbReference type="ARBA" id="ARBA00009820"/>
    </source>
</evidence>
<dbReference type="EMBL" id="QZEZ01000011">
    <property type="protein sequence ID" value="RJK92983.1"/>
    <property type="molecule type" value="Genomic_DNA"/>
</dbReference>
<comment type="similarity">
    <text evidence="1">Belongs to the TolB family.</text>
</comment>
<dbReference type="PANTHER" id="PTHR36842:SF1">
    <property type="entry name" value="PROTEIN TOLB"/>
    <property type="match status" value="1"/>
</dbReference>